<dbReference type="InterPro" id="IPR041424">
    <property type="entry name" value="CinA_KH"/>
</dbReference>
<evidence type="ECO:0000313" key="3">
    <source>
        <dbReference type="EMBL" id="TCS92586.1"/>
    </source>
</evidence>
<dbReference type="NCBIfam" id="TIGR00200">
    <property type="entry name" value="cinA_nterm"/>
    <property type="match status" value="1"/>
</dbReference>
<dbReference type="PANTHER" id="PTHR13939">
    <property type="entry name" value="NICOTINAMIDE-NUCLEOTIDE AMIDOHYDROLASE PNCC"/>
    <property type="match status" value="1"/>
</dbReference>
<feature type="domain" description="MoaB/Mog" evidence="2">
    <location>
        <begin position="4"/>
        <end position="168"/>
    </location>
</feature>
<evidence type="ECO:0000313" key="4">
    <source>
        <dbReference type="Proteomes" id="UP000294937"/>
    </source>
</evidence>
<dbReference type="InterPro" id="IPR036653">
    <property type="entry name" value="CinA-like_C"/>
</dbReference>
<gene>
    <name evidence="1" type="primary">cinA</name>
    <name evidence="3" type="ORF">EDD58_11150</name>
</gene>
<dbReference type="Gene3D" id="3.90.950.20">
    <property type="entry name" value="CinA-like"/>
    <property type="match status" value="1"/>
</dbReference>
<dbReference type="Proteomes" id="UP000294937">
    <property type="component" value="Unassembled WGS sequence"/>
</dbReference>
<dbReference type="InterPro" id="IPR036425">
    <property type="entry name" value="MoaB/Mog-like_dom_sf"/>
</dbReference>
<dbReference type="SUPFAM" id="SSF53218">
    <property type="entry name" value="Molybdenum cofactor biosynthesis proteins"/>
    <property type="match status" value="1"/>
</dbReference>
<protein>
    <recommendedName>
        <fullName evidence="1">Putative competence-damage inducible protein</fullName>
    </recommendedName>
</protein>
<dbReference type="PIRSF" id="PIRSF006728">
    <property type="entry name" value="CinA"/>
    <property type="match status" value="1"/>
</dbReference>
<dbReference type="AlphaFoldDB" id="A0A4R3L1W3"/>
<dbReference type="NCBIfam" id="TIGR00199">
    <property type="entry name" value="PncC_domain"/>
    <property type="match status" value="1"/>
</dbReference>
<dbReference type="InterPro" id="IPR008136">
    <property type="entry name" value="CinA_C"/>
</dbReference>
<dbReference type="Pfam" id="PF18146">
    <property type="entry name" value="CinA_KH"/>
    <property type="match status" value="1"/>
</dbReference>
<accession>A0A4R3L1W3</accession>
<name>A0A4R3L1W3_9BACL</name>
<reference evidence="3 4" key="1">
    <citation type="submission" date="2019-03" db="EMBL/GenBank/DDBJ databases">
        <title>Genomic Encyclopedia of Type Strains, Phase IV (KMG-IV): sequencing the most valuable type-strain genomes for metagenomic binning, comparative biology and taxonomic classification.</title>
        <authorList>
            <person name="Goeker M."/>
        </authorList>
    </citation>
    <scope>NUCLEOTIDE SEQUENCE [LARGE SCALE GENOMIC DNA]</scope>
    <source>
        <strain evidence="3 4">DSM 45707</strain>
    </source>
</reference>
<dbReference type="Gene3D" id="3.30.70.2860">
    <property type="match status" value="1"/>
</dbReference>
<sequence length="415" mass="45576">MRAEIITVGTELLLGQTLDRHSQYLSQECSPLGIGVYYHTSVGDNRQRLLEVIQLASSRSELIFLCGGLGPTMDDLTKETLAEYLDVRLIQDPETVTHLEKLFVGRTIATNNFKQTYVFPDGVVFTNQNGTAPGLSVKSKGVTYICLPGPPNELVPMFETSIRPFLLQLLPEKQVIDSHTLSFFGIGESLLEERLNDIIENQTNPTIAPYAKEAGVTLRITAKAKDKTTAHAMVQPTLSAIMERVGEYCFSEKEESLEEVVISFLKQQQRTLSVVESCTGGLLAHMVTSVPGSSEVFKGGIVSYTNEVKNQIAQVPLDVLQQHGAVSSWTAESLATQTLKQFQTDLSLSITGVAGPDPSEGKPVGLVYIGLAEKGQPSRVYQFQFKGSRRRIQLLAAKYALFILQQCLKKGETTT</sequence>
<dbReference type="Pfam" id="PF02464">
    <property type="entry name" value="CinA"/>
    <property type="match status" value="1"/>
</dbReference>
<dbReference type="SMART" id="SM00852">
    <property type="entry name" value="MoCF_biosynth"/>
    <property type="match status" value="1"/>
</dbReference>
<dbReference type="RefSeq" id="WP_131926605.1">
    <property type="nucleotide sequence ID" value="NZ_SMAG01000011.1"/>
</dbReference>
<dbReference type="InterPro" id="IPR008135">
    <property type="entry name" value="Competence-induced_CinA"/>
</dbReference>
<dbReference type="SUPFAM" id="SSF142433">
    <property type="entry name" value="CinA-like"/>
    <property type="match status" value="1"/>
</dbReference>
<dbReference type="InterPro" id="IPR050101">
    <property type="entry name" value="CinA"/>
</dbReference>
<evidence type="ECO:0000256" key="1">
    <source>
        <dbReference type="HAMAP-Rule" id="MF_00226"/>
    </source>
</evidence>
<organism evidence="3 4">
    <name type="scientific">Hazenella coriacea</name>
    <dbReference type="NCBI Taxonomy" id="1179467"/>
    <lineage>
        <taxon>Bacteria</taxon>
        <taxon>Bacillati</taxon>
        <taxon>Bacillota</taxon>
        <taxon>Bacilli</taxon>
        <taxon>Bacillales</taxon>
        <taxon>Thermoactinomycetaceae</taxon>
        <taxon>Hazenella</taxon>
    </lineage>
</organism>
<dbReference type="PANTHER" id="PTHR13939:SF0">
    <property type="entry name" value="NMN AMIDOHYDROLASE-LIKE PROTEIN YFAY"/>
    <property type="match status" value="1"/>
</dbReference>
<dbReference type="NCBIfam" id="NF001813">
    <property type="entry name" value="PRK00549.1"/>
    <property type="match status" value="1"/>
</dbReference>
<dbReference type="HAMAP" id="MF_00226_B">
    <property type="entry name" value="CinA_B"/>
    <property type="match status" value="1"/>
</dbReference>
<keyword evidence="4" id="KW-1185">Reference proteome</keyword>
<comment type="similarity">
    <text evidence="1">Belongs to the CinA family.</text>
</comment>
<dbReference type="OrthoDB" id="9801454at2"/>
<dbReference type="Pfam" id="PF00994">
    <property type="entry name" value="MoCF_biosynth"/>
    <property type="match status" value="1"/>
</dbReference>
<dbReference type="Gene3D" id="3.40.980.10">
    <property type="entry name" value="MoaB/Mog-like domain"/>
    <property type="match status" value="1"/>
</dbReference>
<dbReference type="EMBL" id="SMAG01000011">
    <property type="protein sequence ID" value="TCS92586.1"/>
    <property type="molecule type" value="Genomic_DNA"/>
</dbReference>
<dbReference type="CDD" id="cd00885">
    <property type="entry name" value="cinA"/>
    <property type="match status" value="1"/>
</dbReference>
<comment type="caution">
    <text evidence="3">The sequence shown here is derived from an EMBL/GenBank/DDBJ whole genome shotgun (WGS) entry which is preliminary data.</text>
</comment>
<dbReference type="InterPro" id="IPR001453">
    <property type="entry name" value="MoaB/Mog_dom"/>
</dbReference>
<evidence type="ECO:0000259" key="2">
    <source>
        <dbReference type="SMART" id="SM00852"/>
    </source>
</evidence>
<proteinExistence type="inferred from homology"/>